<comment type="caution">
    <text evidence="1">The sequence shown here is derived from an EMBL/GenBank/DDBJ whole genome shotgun (WGS) entry which is preliminary data.</text>
</comment>
<accession>A0A484FHH3</accession>
<reference evidence="2" key="1">
    <citation type="journal article" date="2013" name="New Phytol.">
        <title>Comparative genomic and transcriptomic analyses reveal the hemibiotrophic stage shift of Colletotrichum fungi.</title>
        <authorList>
            <person name="Gan P."/>
            <person name="Ikeda K."/>
            <person name="Irieda H."/>
            <person name="Narusaka M."/>
            <person name="O'Connell R.J."/>
            <person name="Narusaka Y."/>
            <person name="Takano Y."/>
            <person name="Kubo Y."/>
            <person name="Shirasu K."/>
        </authorList>
    </citation>
    <scope>NUCLEOTIDE SEQUENCE [LARGE SCALE GENOMIC DNA]</scope>
    <source>
        <strain evidence="2">104-T / ATCC 96160 / CBS 514.97 / LARS 414 / MAFF 240422</strain>
    </source>
</reference>
<protein>
    <submittedName>
        <fullName evidence="1">Uncharacterized protein</fullName>
    </submittedName>
</protein>
<dbReference type="EMBL" id="AMCV02000028">
    <property type="protein sequence ID" value="TDZ17473.1"/>
    <property type="molecule type" value="Genomic_DNA"/>
</dbReference>
<reference evidence="2" key="2">
    <citation type="journal article" date="2019" name="Mol. Plant Microbe Interact.">
        <title>Genome sequence resources for four phytopathogenic fungi from the Colletotrichum orbiculare species complex.</title>
        <authorList>
            <person name="Gan P."/>
            <person name="Tsushima A."/>
            <person name="Narusaka M."/>
            <person name="Narusaka Y."/>
            <person name="Takano Y."/>
            <person name="Kubo Y."/>
            <person name="Shirasu K."/>
        </authorList>
    </citation>
    <scope>GENOME REANNOTATION</scope>
    <source>
        <strain evidence="2">104-T / ATCC 96160 / CBS 514.97 / LARS 414 / MAFF 240422</strain>
    </source>
</reference>
<name>A0A484FHH3_COLOR</name>
<evidence type="ECO:0000313" key="1">
    <source>
        <dbReference type="EMBL" id="TDZ17473.1"/>
    </source>
</evidence>
<dbReference type="AlphaFoldDB" id="A0A484FHH3"/>
<gene>
    <name evidence="1" type="ORF">Cob_v009542</name>
</gene>
<evidence type="ECO:0000313" key="2">
    <source>
        <dbReference type="Proteomes" id="UP000014480"/>
    </source>
</evidence>
<sequence length="164" mass="17588">MTLITHHNDLHNTHLLAGSHVSNATLCSKLEPNRRVQLALGQLVPQVDAGPVHAQSVDGALPPVAPTVPVVVAAEHGEHARQHQPSAWRESGESWLMPGSLDGSMPFACTARDASGGMCTKAIEGRLRLYLSASSELFDLNQSTTPSSTQFGFPTWLPAESFSW</sequence>
<organism evidence="1 2">
    <name type="scientific">Colletotrichum orbiculare (strain 104-T / ATCC 96160 / CBS 514.97 / LARS 414 / MAFF 240422)</name>
    <name type="common">Cucumber anthracnose fungus</name>
    <name type="synonym">Colletotrichum lagenarium</name>
    <dbReference type="NCBI Taxonomy" id="1213857"/>
    <lineage>
        <taxon>Eukaryota</taxon>
        <taxon>Fungi</taxon>
        <taxon>Dikarya</taxon>
        <taxon>Ascomycota</taxon>
        <taxon>Pezizomycotina</taxon>
        <taxon>Sordariomycetes</taxon>
        <taxon>Hypocreomycetidae</taxon>
        <taxon>Glomerellales</taxon>
        <taxon>Glomerellaceae</taxon>
        <taxon>Colletotrichum</taxon>
        <taxon>Colletotrichum orbiculare species complex</taxon>
    </lineage>
</organism>
<dbReference type="Proteomes" id="UP000014480">
    <property type="component" value="Unassembled WGS sequence"/>
</dbReference>
<proteinExistence type="predicted"/>
<keyword evidence="2" id="KW-1185">Reference proteome</keyword>